<organism evidence="1 2">
    <name type="scientific">Penicillium chermesinum</name>
    <dbReference type="NCBI Taxonomy" id="63820"/>
    <lineage>
        <taxon>Eukaryota</taxon>
        <taxon>Fungi</taxon>
        <taxon>Dikarya</taxon>
        <taxon>Ascomycota</taxon>
        <taxon>Pezizomycotina</taxon>
        <taxon>Eurotiomycetes</taxon>
        <taxon>Eurotiomycetidae</taxon>
        <taxon>Eurotiales</taxon>
        <taxon>Aspergillaceae</taxon>
        <taxon>Penicillium</taxon>
    </lineage>
</organism>
<dbReference type="AlphaFoldDB" id="A0A9W9N8C5"/>
<protein>
    <recommendedName>
        <fullName evidence="3">S-adenosyl-L-methionine-dependent methyltransferase</fullName>
    </recommendedName>
</protein>
<dbReference type="PANTHER" id="PTHR43591:SF10">
    <property type="entry name" value="ABC TRANSMEMBRANE TYPE-1 DOMAIN-CONTAINING PROTEIN-RELATED"/>
    <property type="match status" value="1"/>
</dbReference>
<dbReference type="CDD" id="cd02440">
    <property type="entry name" value="AdoMet_MTases"/>
    <property type="match status" value="1"/>
</dbReference>
<gene>
    <name evidence="1" type="ORF">N7468_010822</name>
</gene>
<dbReference type="RefSeq" id="XP_058325640.1">
    <property type="nucleotide sequence ID" value="XM_058480117.1"/>
</dbReference>
<accession>A0A9W9N8C5</accession>
<reference evidence="1" key="1">
    <citation type="submission" date="2022-11" db="EMBL/GenBank/DDBJ databases">
        <authorList>
            <person name="Petersen C."/>
        </authorList>
    </citation>
    <scope>NUCLEOTIDE SEQUENCE</scope>
    <source>
        <strain evidence="1">IBT 19713</strain>
    </source>
</reference>
<comment type="caution">
    <text evidence="1">The sequence shown here is derived from an EMBL/GenBank/DDBJ whole genome shotgun (WGS) entry which is preliminary data.</text>
</comment>
<dbReference type="GO" id="GO:0008168">
    <property type="term" value="F:methyltransferase activity"/>
    <property type="evidence" value="ECO:0007669"/>
    <property type="project" value="TreeGrafter"/>
</dbReference>
<reference evidence="1" key="2">
    <citation type="journal article" date="2023" name="IMA Fungus">
        <title>Comparative genomic study of the Penicillium genus elucidates a diverse pangenome and 15 lateral gene transfer events.</title>
        <authorList>
            <person name="Petersen C."/>
            <person name="Sorensen T."/>
            <person name="Nielsen M.R."/>
            <person name="Sondergaard T.E."/>
            <person name="Sorensen J.L."/>
            <person name="Fitzpatrick D.A."/>
            <person name="Frisvad J.C."/>
            <person name="Nielsen K.L."/>
        </authorList>
    </citation>
    <scope>NUCLEOTIDE SEQUENCE</scope>
    <source>
        <strain evidence="1">IBT 19713</strain>
    </source>
</reference>
<dbReference type="PANTHER" id="PTHR43591">
    <property type="entry name" value="METHYLTRANSFERASE"/>
    <property type="match status" value="1"/>
</dbReference>
<evidence type="ECO:0000313" key="2">
    <source>
        <dbReference type="Proteomes" id="UP001150941"/>
    </source>
</evidence>
<name>A0A9W9N8C5_9EURO</name>
<dbReference type="GeneID" id="83207421"/>
<dbReference type="OrthoDB" id="2013972at2759"/>
<dbReference type="EMBL" id="JAPQKS010000009">
    <property type="protein sequence ID" value="KAJ5215143.1"/>
    <property type="molecule type" value="Genomic_DNA"/>
</dbReference>
<dbReference type="SUPFAM" id="SSF53335">
    <property type="entry name" value="S-adenosyl-L-methionine-dependent methyltransferases"/>
    <property type="match status" value="1"/>
</dbReference>
<sequence>MCVHWKCFWRYVLTYSVLKDPDFYTLTDYHPEDFQSETTSITSSIARGRLENGRRYQAMKDDYWGPSDEQQFEAFEIGHMLFLILDHNEPNPLFRAPIGEQPKQILDIGTGKGSWAVDVADLYPNATVRGVDIFPPPVSWVPPNCVFEVDDVLREWTWREPFDFIHLRLMYGAFTSEEWDQVYKRAYDALQPGGWIEQMELDVRVFSDDGTLTTDKALHGWGDMFIDCSERAGRSLRTQETMRSTLEKAGFVDAQEKLYKIPPRPLGKGQAVERSRTTPEYPLEHGLGGEEVQVYLAKVRKELQDPLLHGYELARRVWARKPTLGERKADKTPSEVKPPS</sequence>
<dbReference type="Pfam" id="PF13489">
    <property type="entry name" value="Methyltransf_23"/>
    <property type="match status" value="1"/>
</dbReference>
<evidence type="ECO:0000313" key="1">
    <source>
        <dbReference type="EMBL" id="KAJ5215143.1"/>
    </source>
</evidence>
<dbReference type="Proteomes" id="UP001150941">
    <property type="component" value="Unassembled WGS sequence"/>
</dbReference>
<proteinExistence type="predicted"/>
<dbReference type="Gene3D" id="3.40.50.150">
    <property type="entry name" value="Vaccinia Virus protein VP39"/>
    <property type="match status" value="1"/>
</dbReference>
<evidence type="ECO:0008006" key="3">
    <source>
        <dbReference type="Google" id="ProtNLM"/>
    </source>
</evidence>
<keyword evidence="2" id="KW-1185">Reference proteome</keyword>
<dbReference type="InterPro" id="IPR029063">
    <property type="entry name" value="SAM-dependent_MTases_sf"/>
</dbReference>